<evidence type="ECO:0000256" key="2">
    <source>
        <dbReference type="ARBA" id="ARBA00021561"/>
    </source>
</evidence>
<gene>
    <name evidence="4" type="ORF">ElyMa_006367500</name>
</gene>
<organism evidence="4 5">
    <name type="scientific">Elysia marginata</name>
    <dbReference type="NCBI Taxonomy" id="1093978"/>
    <lineage>
        <taxon>Eukaryota</taxon>
        <taxon>Metazoa</taxon>
        <taxon>Spiralia</taxon>
        <taxon>Lophotrochozoa</taxon>
        <taxon>Mollusca</taxon>
        <taxon>Gastropoda</taxon>
        <taxon>Heterobranchia</taxon>
        <taxon>Euthyneura</taxon>
        <taxon>Panpulmonata</taxon>
        <taxon>Sacoglossa</taxon>
        <taxon>Placobranchoidea</taxon>
        <taxon>Plakobranchidae</taxon>
        <taxon>Elysia</taxon>
    </lineage>
</organism>
<evidence type="ECO:0000313" key="4">
    <source>
        <dbReference type="EMBL" id="GFR99147.1"/>
    </source>
</evidence>
<dbReference type="Pfam" id="PF04180">
    <property type="entry name" value="LTV"/>
    <property type="match status" value="1"/>
</dbReference>
<feature type="compositionally biased region" description="Acidic residues" evidence="3">
    <location>
        <begin position="174"/>
        <end position="206"/>
    </location>
</feature>
<evidence type="ECO:0000313" key="5">
    <source>
        <dbReference type="Proteomes" id="UP000762676"/>
    </source>
</evidence>
<dbReference type="GO" id="GO:0000056">
    <property type="term" value="P:ribosomal small subunit export from nucleus"/>
    <property type="evidence" value="ECO:0007669"/>
    <property type="project" value="TreeGrafter"/>
</dbReference>
<feature type="compositionally biased region" description="Polar residues" evidence="3">
    <location>
        <begin position="349"/>
        <end position="362"/>
    </location>
</feature>
<dbReference type="GO" id="GO:0005634">
    <property type="term" value="C:nucleus"/>
    <property type="evidence" value="ECO:0007669"/>
    <property type="project" value="TreeGrafter"/>
</dbReference>
<dbReference type="PANTHER" id="PTHR21531:SF0">
    <property type="entry name" value="PROTEIN LTV1 HOMOLOG"/>
    <property type="match status" value="1"/>
</dbReference>
<dbReference type="PANTHER" id="PTHR21531">
    <property type="entry name" value="LOW-TEMPERATURE VIABILITY PROTEIN LTV1-RELATED"/>
    <property type="match status" value="1"/>
</dbReference>
<feature type="region of interest" description="Disordered" evidence="3">
    <location>
        <begin position="165"/>
        <end position="208"/>
    </location>
</feature>
<dbReference type="EMBL" id="BMAT01012780">
    <property type="protein sequence ID" value="GFR99147.1"/>
    <property type="molecule type" value="Genomic_DNA"/>
</dbReference>
<name>A0AAV4HLV9_9GAST</name>
<evidence type="ECO:0000256" key="3">
    <source>
        <dbReference type="SAM" id="MobiDB-lite"/>
    </source>
</evidence>
<dbReference type="Proteomes" id="UP000762676">
    <property type="component" value="Unassembled WGS sequence"/>
</dbReference>
<feature type="compositionally biased region" description="Basic and acidic residues" evidence="3">
    <location>
        <begin position="396"/>
        <end position="419"/>
    </location>
</feature>
<reference evidence="4 5" key="1">
    <citation type="journal article" date="2021" name="Elife">
        <title>Chloroplast acquisition without the gene transfer in kleptoplastic sea slugs, Plakobranchus ocellatus.</title>
        <authorList>
            <person name="Maeda T."/>
            <person name="Takahashi S."/>
            <person name="Yoshida T."/>
            <person name="Shimamura S."/>
            <person name="Takaki Y."/>
            <person name="Nagai Y."/>
            <person name="Toyoda A."/>
            <person name="Suzuki Y."/>
            <person name="Arimoto A."/>
            <person name="Ishii H."/>
            <person name="Satoh N."/>
            <person name="Nishiyama T."/>
            <person name="Hasebe M."/>
            <person name="Maruyama T."/>
            <person name="Minagawa J."/>
            <person name="Obokata J."/>
            <person name="Shigenobu S."/>
        </authorList>
    </citation>
    <scope>NUCLEOTIDE SEQUENCE [LARGE SCALE GENOMIC DNA]</scope>
</reference>
<dbReference type="GO" id="GO:0030688">
    <property type="term" value="C:preribosome, small subunit precursor"/>
    <property type="evidence" value="ECO:0007669"/>
    <property type="project" value="TreeGrafter"/>
</dbReference>
<dbReference type="GO" id="GO:0005829">
    <property type="term" value="C:cytosol"/>
    <property type="evidence" value="ECO:0007669"/>
    <property type="project" value="TreeGrafter"/>
</dbReference>
<protein>
    <recommendedName>
        <fullName evidence="2">Protein LTV1 homolog</fullName>
    </recommendedName>
</protein>
<accession>A0AAV4HLV9</accession>
<evidence type="ECO:0000256" key="1">
    <source>
        <dbReference type="ARBA" id="ARBA00009078"/>
    </source>
</evidence>
<dbReference type="InterPro" id="IPR007307">
    <property type="entry name" value="Ltv1"/>
</dbReference>
<dbReference type="AlphaFoldDB" id="A0AAV4HLV9"/>
<keyword evidence="5" id="KW-1185">Reference proteome</keyword>
<dbReference type="GO" id="GO:0042274">
    <property type="term" value="P:ribosomal small subunit biogenesis"/>
    <property type="evidence" value="ECO:0007669"/>
    <property type="project" value="InterPro"/>
</dbReference>
<feature type="compositionally biased region" description="Basic and acidic residues" evidence="3">
    <location>
        <begin position="369"/>
        <end position="384"/>
    </location>
</feature>
<feature type="region of interest" description="Disordered" evidence="3">
    <location>
        <begin position="331"/>
        <end position="448"/>
    </location>
</feature>
<comment type="similarity">
    <text evidence="1">Belongs to the LTV1 family.</text>
</comment>
<sequence length="448" mass="51171">MPKPVKKKKRFISKKESTTYTVVPGYVEDDDEHDRTLDRANETPEEIAARKEEERKYGVFFNDEYNYMKHLRSLDEQGTLVSTEKYHQISEKDERLSVCGEPPIFFEMFSTDVKEGEEIDAEILAALDEAPLVSITEEDLEFESPEGASGLDTFLDDDFIVKGGGVKPKPAEIEREDDEWSDEEEEDDDEVEMDGSDFAVSDDDIDSDRLTGLVQGEGRGTVQDDIAEAQTSLILRNFEEGLGFHFSNQVPDLEPEVPSEIDYQHLKYILTMDAKKKEPTTWAEVLDDRSERAKVDTSKYLYEDEDEFEWKEAPKPKPKFDCVSILSLNSNTRNLPTDILPPSCKPKKSQNQEVSDDQSSIAPANRGLTLKELEQEMRESRLADRASTYRPSGETAEEKRARKKAVKDERKERRQEKKANKQVFSMESEKMKKETAALAKSVKSVKIS</sequence>
<feature type="region of interest" description="Disordered" evidence="3">
    <location>
        <begin position="29"/>
        <end position="49"/>
    </location>
</feature>
<feature type="compositionally biased region" description="Basic and acidic residues" evidence="3">
    <location>
        <begin position="33"/>
        <end position="49"/>
    </location>
</feature>
<comment type="caution">
    <text evidence="4">The sequence shown here is derived from an EMBL/GenBank/DDBJ whole genome shotgun (WGS) entry which is preliminary data.</text>
</comment>
<proteinExistence type="inferred from homology"/>